<dbReference type="InterPro" id="IPR036259">
    <property type="entry name" value="MFS_trans_sf"/>
</dbReference>
<proteinExistence type="predicted"/>
<feature type="transmembrane region" description="Helical" evidence="5">
    <location>
        <begin position="214"/>
        <end position="231"/>
    </location>
</feature>
<evidence type="ECO:0000256" key="1">
    <source>
        <dbReference type="ARBA" id="ARBA00004651"/>
    </source>
</evidence>
<feature type="transmembrane region" description="Helical" evidence="5">
    <location>
        <begin position="164"/>
        <end position="185"/>
    </location>
</feature>
<evidence type="ECO:0000259" key="6">
    <source>
        <dbReference type="PROSITE" id="PS50850"/>
    </source>
</evidence>
<comment type="subcellular location">
    <subcellularLocation>
        <location evidence="1">Cell membrane</location>
        <topology evidence="1">Multi-pass membrane protein</topology>
    </subcellularLocation>
</comment>
<evidence type="ECO:0000256" key="5">
    <source>
        <dbReference type="SAM" id="Phobius"/>
    </source>
</evidence>
<feature type="transmembrane region" description="Helical" evidence="5">
    <location>
        <begin position="74"/>
        <end position="93"/>
    </location>
</feature>
<feature type="transmembrane region" description="Helical" evidence="5">
    <location>
        <begin position="304"/>
        <end position="325"/>
    </location>
</feature>
<keyword evidence="8" id="KW-1185">Reference proteome</keyword>
<dbReference type="InterPro" id="IPR020846">
    <property type="entry name" value="MFS_dom"/>
</dbReference>
<keyword evidence="2 5" id="KW-0812">Transmembrane</keyword>
<protein>
    <submittedName>
        <fullName evidence="7">MFS transporter</fullName>
    </submittedName>
</protein>
<organism evidence="7 8">
    <name type="scientific">Nocardiopsis codii</name>
    <dbReference type="NCBI Taxonomy" id="3065942"/>
    <lineage>
        <taxon>Bacteria</taxon>
        <taxon>Bacillati</taxon>
        <taxon>Actinomycetota</taxon>
        <taxon>Actinomycetes</taxon>
        <taxon>Streptosporangiales</taxon>
        <taxon>Nocardiopsidaceae</taxon>
        <taxon>Nocardiopsis</taxon>
    </lineage>
</organism>
<dbReference type="Proteomes" id="UP001356095">
    <property type="component" value="Unassembled WGS sequence"/>
</dbReference>
<dbReference type="SUPFAM" id="SSF103473">
    <property type="entry name" value="MFS general substrate transporter"/>
    <property type="match status" value="1"/>
</dbReference>
<keyword evidence="4 5" id="KW-0472">Membrane</keyword>
<dbReference type="PROSITE" id="PS50850">
    <property type="entry name" value="MFS"/>
    <property type="match status" value="1"/>
</dbReference>
<keyword evidence="3 5" id="KW-1133">Transmembrane helix</keyword>
<feature type="transmembrane region" description="Helical" evidence="5">
    <location>
        <begin position="251"/>
        <end position="273"/>
    </location>
</feature>
<dbReference type="InterPro" id="IPR011701">
    <property type="entry name" value="MFS"/>
</dbReference>
<feature type="transmembrane region" description="Helical" evidence="5">
    <location>
        <begin position="46"/>
        <end position="67"/>
    </location>
</feature>
<evidence type="ECO:0000256" key="4">
    <source>
        <dbReference type="ARBA" id="ARBA00023136"/>
    </source>
</evidence>
<evidence type="ECO:0000313" key="8">
    <source>
        <dbReference type="Proteomes" id="UP001356095"/>
    </source>
</evidence>
<feature type="transmembrane region" description="Helical" evidence="5">
    <location>
        <begin position="140"/>
        <end position="158"/>
    </location>
</feature>
<feature type="transmembrane region" description="Helical" evidence="5">
    <location>
        <begin position="337"/>
        <end position="358"/>
    </location>
</feature>
<accession>A0ABU7KAG4</accession>
<feature type="transmembrane region" description="Helical" evidence="5">
    <location>
        <begin position="364"/>
        <end position="385"/>
    </location>
</feature>
<feature type="transmembrane region" description="Helical" evidence="5">
    <location>
        <begin position="99"/>
        <end position="119"/>
    </location>
</feature>
<sequence length="405" mass="40300">MGTAMNRRRFALCTLFLLPGLGISSWVTRTPAIRDALGASTAEMGLVLFGLSAGSMIGILGAGVLVARLGARPIIVFGAVAGIASMPTIGLGAALSTALVVALGLFLFGLGMGGGEVALNIEGAEIERALSQPLLPRLHGFFSLGTVVGAVTGIVFTATGFSVAWHLVIVGVLSLIATAVVVGAVPAGTGRARPSSTDHGPDGAGRALWKDTRLVLIGVIVLAMALAEGTANDWLPLIMVDGHGFDPAAGSMVYAVFAASMTVGRFAGGYFLARFGRAGVLAASAFAGVVGMGLVAGADSPLLAAAAVVLWGLGASLGFPVALSAAGDSGPDSAARVSLVATVGYVAFLVGPPVLGFLGEAYTLRGALVAPLLFVAAAGFLTSAARPREVAPTRAARDGVGTDPV</sequence>
<dbReference type="InterPro" id="IPR051788">
    <property type="entry name" value="MFS_Transporter"/>
</dbReference>
<dbReference type="PANTHER" id="PTHR23514">
    <property type="entry name" value="BYPASS OF STOP CODON PROTEIN 6"/>
    <property type="match status" value="1"/>
</dbReference>
<dbReference type="EMBL" id="JAUZMY010000018">
    <property type="protein sequence ID" value="MEE2039234.1"/>
    <property type="molecule type" value="Genomic_DNA"/>
</dbReference>
<dbReference type="CDD" id="cd17393">
    <property type="entry name" value="MFS_MosC_like"/>
    <property type="match status" value="1"/>
</dbReference>
<evidence type="ECO:0000256" key="3">
    <source>
        <dbReference type="ARBA" id="ARBA00022989"/>
    </source>
</evidence>
<dbReference type="Gene3D" id="1.20.1250.20">
    <property type="entry name" value="MFS general substrate transporter like domains"/>
    <property type="match status" value="2"/>
</dbReference>
<gene>
    <name evidence="7" type="ORF">Q8791_18625</name>
</gene>
<dbReference type="Pfam" id="PF07690">
    <property type="entry name" value="MFS_1"/>
    <property type="match status" value="1"/>
</dbReference>
<dbReference type="PANTHER" id="PTHR23514:SF13">
    <property type="entry name" value="INNER MEMBRANE PROTEIN YBJJ"/>
    <property type="match status" value="1"/>
</dbReference>
<feature type="domain" description="Major facilitator superfamily (MFS) profile" evidence="6">
    <location>
        <begin position="8"/>
        <end position="388"/>
    </location>
</feature>
<feature type="transmembrane region" description="Helical" evidence="5">
    <location>
        <begin position="280"/>
        <end position="298"/>
    </location>
</feature>
<dbReference type="RefSeq" id="WP_330093010.1">
    <property type="nucleotide sequence ID" value="NZ_JAUZMY010000018.1"/>
</dbReference>
<comment type="caution">
    <text evidence="7">The sequence shown here is derived from an EMBL/GenBank/DDBJ whole genome shotgun (WGS) entry which is preliminary data.</text>
</comment>
<evidence type="ECO:0000256" key="2">
    <source>
        <dbReference type="ARBA" id="ARBA00022692"/>
    </source>
</evidence>
<reference evidence="7 8" key="1">
    <citation type="submission" date="2023-08" db="EMBL/GenBank/DDBJ databases">
        <authorList>
            <person name="Girao M."/>
            <person name="Carvalho M.F."/>
        </authorList>
    </citation>
    <scope>NUCLEOTIDE SEQUENCE [LARGE SCALE GENOMIC DNA]</scope>
    <source>
        <strain evidence="7 8">CT-R113</strain>
    </source>
</reference>
<evidence type="ECO:0000313" key="7">
    <source>
        <dbReference type="EMBL" id="MEE2039234.1"/>
    </source>
</evidence>
<name>A0ABU7KAG4_9ACTN</name>